<keyword evidence="4" id="KW-1185">Reference proteome</keyword>
<accession>A0ABQ1JPP5</accession>
<proteinExistence type="predicted"/>
<dbReference type="Gene3D" id="3.40.50.1820">
    <property type="entry name" value="alpha/beta hydrolase"/>
    <property type="match status" value="1"/>
</dbReference>
<reference evidence="4" key="1">
    <citation type="journal article" date="2019" name="Int. J. Syst. Evol. Microbiol.">
        <title>The Global Catalogue of Microorganisms (GCM) 10K type strain sequencing project: providing services to taxonomists for standard genome sequencing and annotation.</title>
        <authorList>
            <consortium name="The Broad Institute Genomics Platform"/>
            <consortium name="The Broad Institute Genome Sequencing Center for Infectious Disease"/>
            <person name="Wu L."/>
            <person name="Ma J."/>
        </authorList>
    </citation>
    <scope>NUCLEOTIDE SEQUENCE [LARGE SCALE GENOMIC DNA]</scope>
    <source>
        <strain evidence="4">CGMCC 1.12851</strain>
    </source>
</reference>
<dbReference type="Proteomes" id="UP000614261">
    <property type="component" value="Unassembled WGS sequence"/>
</dbReference>
<dbReference type="InterPro" id="IPR050300">
    <property type="entry name" value="GDXG_lipolytic_enzyme"/>
</dbReference>
<keyword evidence="1" id="KW-0378">Hydrolase</keyword>
<organism evidence="3 4">
    <name type="scientific">Blastomonas aquatica</name>
    <dbReference type="NCBI Taxonomy" id="1510276"/>
    <lineage>
        <taxon>Bacteria</taxon>
        <taxon>Pseudomonadati</taxon>
        <taxon>Pseudomonadota</taxon>
        <taxon>Alphaproteobacteria</taxon>
        <taxon>Sphingomonadales</taxon>
        <taxon>Sphingomonadaceae</taxon>
        <taxon>Blastomonas</taxon>
    </lineage>
</organism>
<name>A0ABQ1JPP5_9SPHN</name>
<evidence type="ECO:0000256" key="1">
    <source>
        <dbReference type="ARBA" id="ARBA00022801"/>
    </source>
</evidence>
<dbReference type="SUPFAM" id="SSF53474">
    <property type="entry name" value="alpha/beta-Hydrolases"/>
    <property type="match status" value="1"/>
</dbReference>
<dbReference type="InterPro" id="IPR029058">
    <property type="entry name" value="AB_hydrolase_fold"/>
</dbReference>
<dbReference type="InterPro" id="IPR049492">
    <property type="entry name" value="BD-FAE-like_dom"/>
</dbReference>
<comment type="caution">
    <text evidence="3">The sequence shown here is derived from an EMBL/GenBank/DDBJ whole genome shotgun (WGS) entry which is preliminary data.</text>
</comment>
<dbReference type="EMBL" id="BMGD01000006">
    <property type="protein sequence ID" value="GGB73235.1"/>
    <property type="molecule type" value="Genomic_DNA"/>
</dbReference>
<protein>
    <recommendedName>
        <fullName evidence="2">BD-FAE-like domain-containing protein</fullName>
    </recommendedName>
</protein>
<evidence type="ECO:0000313" key="3">
    <source>
        <dbReference type="EMBL" id="GGB73235.1"/>
    </source>
</evidence>
<sequence>MYPLLGPGFRRITMVAIMGQIGGRSVQTIKWGAIVLAMVLLGIRLAGDASVAAMVNQPDDAPIMKWPDLLDQPRPVADRMLAYGDDPLQLVDLWLPQGKGPHPVVVMIHGGCWQTEIATRDIMNYIADDLRKDGIAVWNIEYRGVDRGGGYPGTYQDVGAAADLLASQAQALHLDLGTVIAIGHSAGGHLALWLAARQALAAGEPLRGANPLRIDAAISQAGIADLRAAMAREGHACGTDAPKAMAGDAFALTSPPEMPVSNAQQIQFHTDKDRIAPPEYANDYAAAMARRGITVETQIHGPEGHVELIAPASRSWAAQKARIKQLLRMP</sequence>
<evidence type="ECO:0000259" key="2">
    <source>
        <dbReference type="Pfam" id="PF20434"/>
    </source>
</evidence>
<dbReference type="PANTHER" id="PTHR48081">
    <property type="entry name" value="AB HYDROLASE SUPERFAMILY PROTEIN C4A8.06C"/>
    <property type="match status" value="1"/>
</dbReference>
<evidence type="ECO:0000313" key="4">
    <source>
        <dbReference type="Proteomes" id="UP000614261"/>
    </source>
</evidence>
<feature type="domain" description="BD-FAE-like" evidence="2">
    <location>
        <begin position="92"/>
        <end position="249"/>
    </location>
</feature>
<dbReference type="Pfam" id="PF20434">
    <property type="entry name" value="BD-FAE"/>
    <property type="match status" value="1"/>
</dbReference>
<gene>
    <name evidence="3" type="ORF">GCM10010833_30560</name>
</gene>